<dbReference type="AlphaFoldDB" id="A0A251RUM1"/>
<reference evidence="2 4" key="1">
    <citation type="journal article" date="2017" name="Nature">
        <title>The sunflower genome provides insights into oil metabolism, flowering and Asterid evolution.</title>
        <authorList>
            <person name="Badouin H."/>
            <person name="Gouzy J."/>
            <person name="Grassa C.J."/>
            <person name="Murat F."/>
            <person name="Staton S.E."/>
            <person name="Cottret L."/>
            <person name="Lelandais-Briere C."/>
            <person name="Owens G.L."/>
            <person name="Carrere S."/>
            <person name="Mayjonade B."/>
            <person name="Legrand L."/>
            <person name="Gill N."/>
            <person name="Kane N.C."/>
            <person name="Bowers J.E."/>
            <person name="Hubner S."/>
            <person name="Bellec A."/>
            <person name="Berard A."/>
            <person name="Berges H."/>
            <person name="Blanchet N."/>
            <person name="Boniface M.C."/>
            <person name="Brunel D."/>
            <person name="Catrice O."/>
            <person name="Chaidir N."/>
            <person name="Claudel C."/>
            <person name="Donnadieu C."/>
            <person name="Faraut T."/>
            <person name="Fievet G."/>
            <person name="Helmstetter N."/>
            <person name="King M."/>
            <person name="Knapp S.J."/>
            <person name="Lai Z."/>
            <person name="Le Paslier M.C."/>
            <person name="Lippi Y."/>
            <person name="Lorenzon L."/>
            <person name="Mandel J.R."/>
            <person name="Marage G."/>
            <person name="Marchand G."/>
            <person name="Marquand E."/>
            <person name="Bret-Mestries E."/>
            <person name="Morien E."/>
            <person name="Nambeesan S."/>
            <person name="Nguyen T."/>
            <person name="Pegot-Espagnet P."/>
            <person name="Pouilly N."/>
            <person name="Raftis F."/>
            <person name="Sallet E."/>
            <person name="Schiex T."/>
            <person name="Thomas J."/>
            <person name="Vandecasteele C."/>
            <person name="Vares D."/>
            <person name="Vear F."/>
            <person name="Vautrin S."/>
            <person name="Crespi M."/>
            <person name="Mangin B."/>
            <person name="Burke J.M."/>
            <person name="Salse J."/>
            <person name="Munos S."/>
            <person name="Vincourt P."/>
            <person name="Rieseberg L.H."/>
            <person name="Langlade N.B."/>
        </authorList>
    </citation>
    <scope>NUCLEOTIDE SEQUENCE [LARGE SCALE GENOMIC DNA]</scope>
    <source>
        <strain evidence="4">cv. SF193</strain>
        <tissue evidence="2">Leaves</tissue>
    </source>
</reference>
<protein>
    <submittedName>
        <fullName evidence="3">Uncharacterized protein</fullName>
    </submittedName>
</protein>
<evidence type="ECO:0000313" key="2">
    <source>
        <dbReference type="EMBL" id="KAF5757611.1"/>
    </source>
</evidence>
<feature type="compositionally biased region" description="Basic residues" evidence="1">
    <location>
        <begin position="60"/>
        <end position="69"/>
    </location>
</feature>
<proteinExistence type="predicted"/>
<name>A0A251RUM1_HELAN</name>
<evidence type="ECO:0000313" key="3">
    <source>
        <dbReference type="EMBL" id="OTF88052.1"/>
    </source>
</evidence>
<dbReference type="EMBL" id="CM007906">
    <property type="protein sequence ID" value="OTF88052.1"/>
    <property type="molecule type" value="Genomic_DNA"/>
</dbReference>
<reference evidence="2" key="3">
    <citation type="submission" date="2020-06" db="EMBL/GenBank/DDBJ databases">
        <title>Helianthus annuus Genome sequencing and assembly Release 2.</title>
        <authorList>
            <person name="Gouzy J."/>
            <person name="Langlade N."/>
            <person name="Munos S."/>
        </authorList>
    </citation>
    <scope>NUCLEOTIDE SEQUENCE</scope>
    <source>
        <tissue evidence="2">Leaves</tissue>
    </source>
</reference>
<feature type="compositionally biased region" description="Low complexity" evidence="1">
    <location>
        <begin position="74"/>
        <end position="85"/>
    </location>
</feature>
<dbReference type="InParanoid" id="A0A251RUM1"/>
<dbReference type="Gramene" id="mRNA:HanXRQr2_Chr17g0828751">
    <property type="protein sequence ID" value="mRNA:HanXRQr2_Chr17g0828751"/>
    <property type="gene ID" value="HanXRQr2_Chr17g0828751"/>
</dbReference>
<accession>A0A251RUM1</accession>
<evidence type="ECO:0000313" key="4">
    <source>
        <dbReference type="Proteomes" id="UP000215914"/>
    </source>
</evidence>
<dbReference type="EMBL" id="MNCJ02000332">
    <property type="protein sequence ID" value="KAF5757611.1"/>
    <property type="molecule type" value="Genomic_DNA"/>
</dbReference>
<feature type="region of interest" description="Disordered" evidence="1">
    <location>
        <begin position="59"/>
        <end position="85"/>
    </location>
</feature>
<organism evidence="3 4">
    <name type="scientific">Helianthus annuus</name>
    <name type="common">Common sunflower</name>
    <dbReference type="NCBI Taxonomy" id="4232"/>
    <lineage>
        <taxon>Eukaryota</taxon>
        <taxon>Viridiplantae</taxon>
        <taxon>Streptophyta</taxon>
        <taxon>Embryophyta</taxon>
        <taxon>Tracheophyta</taxon>
        <taxon>Spermatophyta</taxon>
        <taxon>Magnoliopsida</taxon>
        <taxon>eudicotyledons</taxon>
        <taxon>Gunneridae</taxon>
        <taxon>Pentapetalae</taxon>
        <taxon>asterids</taxon>
        <taxon>campanulids</taxon>
        <taxon>Asterales</taxon>
        <taxon>Asteraceae</taxon>
        <taxon>Asteroideae</taxon>
        <taxon>Heliantheae alliance</taxon>
        <taxon>Heliantheae</taxon>
        <taxon>Helianthus</taxon>
    </lineage>
</organism>
<sequence length="85" mass="9597">MTMTLPFRFDDDSLLCNDDEKVVMADKPAMAGEDSGSRQRRRSRRWCFFSQRSYVGSRSHAGKLRRRRTGGGARTSTTVSGGDYV</sequence>
<evidence type="ECO:0000256" key="1">
    <source>
        <dbReference type="SAM" id="MobiDB-lite"/>
    </source>
</evidence>
<keyword evidence="4" id="KW-1185">Reference proteome</keyword>
<reference evidence="3" key="2">
    <citation type="submission" date="2017-02" db="EMBL/GenBank/DDBJ databases">
        <title>Sunflower complete genome.</title>
        <authorList>
            <person name="Langlade N."/>
            <person name="Munos S."/>
        </authorList>
    </citation>
    <scope>NUCLEOTIDE SEQUENCE [LARGE SCALE GENOMIC DNA]</scope>
    <source>
        <tissue evidence="3">Leaves</tissue>
    </source>
</reference>
<gene>
    <name evidence="3" type="ORF">HannXRQ_Chr17g0568811</name>
    <name evidence="2" type="ORF">HanXRQr2_Chr17g0828751</name>
</gene>
<dbReference type="Proteomes" id="UP000215914">
    <property type="component" value="Chromosome 17"/>
</dbReference>